<dbReference type="GO" id="GO:0016811">
    <property type="term" value="F:hydrolase activity, acting on carbon-nitrogen (but not peptide) bonds, in linear amides"/>
    <property type="evidence" value="ECO:0007669"/>
    <property type="project" value="UniProtKB-ARBA"/>
</dbReference>
<organism evidence="3 4">
    <name type="scientific">Maioricimonas rarisocia</name>
    <dbReference type="NCBI Taxonomy" id="2528026"/>
    <lineage>
        <taxon>Bacteria</taxon>
        <taxon>Pseudomonadati</taxon>
        <taxon>Planctomycetota</taxon>
        <taxon>Planctomycetia</taxon>
        <taxon>Planctomycetales</taxon>
        <taxon>Planctomycetaceae</taxon>
        <taxon>Maioricimonas</taxon>
    </lineage>
</organism>
<protein>
    <submittedName>
        <fullName evidence="3">(R)-stereoselective amidase</fullName>
        <ecNumber evidence="3">3.5.1.100</ecNumber>
    </submittedName>
</protein>
<dbReference type="OrthoDB" id="2826359at2"/>
<sequence>MNSESRASNARMLRAAVAQIDAIPYEIEANVDKHFRAIEKAREANVDLLVFPELSICGYHVGMRAPEIAIERDDRLLIELAKESGPMKTIVGFVEDGFAAQLHNTCAVLHDGHVQFIHRKLNLASYGILDEKKHFAGGRYIDVFEQREPWIGAILVCADVWNPALVHLSALYGATILIAPVASSEKALAGEFSNPQGWETVIRFYAMIYGLPIVFANFASQQVVNEDRFWGGSCIVDPYGRTVIQAGDEEDLIIADLDYNTVRDARFRLPTVRDSNLDLIHREINRLANRVGVPMGTRSRS</sequence>
<dbReference type="Pfam" id="PF00795">
    <property type="entry name" value="CN_hydrolase"/>
    <property type="match status" value="1"/>
</dbReference>
<dbReference type="KEGG" id="mri:Mal4_23420"/>
<keyword evidence="1 3" id="KW-0378">Hydrolase</keyword>
<dbReference type="Gene3D" id="3.60.110.10">
    <property type="entry name" value="Carbon-nitrogen hydrolase"/>
    <property type="match status" value="1"/>
</dbReference>
<dbReference type="PROSITE" id="PS50263">
    <property type="entry name" value="CN_HYDROLASE"/>
    <property type="match status" value="1"/>
</dbReference>
<dbReference type="PANTHER" id="PTHR43674:SF2">
    <property type="entry name" value="BETA-UREIDOPROPIONASE"/>
    <property type="match status" value="1"/>
</dbReference>
<accession>A0A517Z6A0</accession>
<dbReference type="InterPro" id="IPR036526">
    <property type="entry name" value="C-N_Hydrolase_sf"/>
</dbReference>
<dbReference type="SUPFAM" id="SSF56317">
    <property type="entry name" value="Carbon-nitrogen hydrolase"/>
    <property type="match status" value="1"/>
</dbReference>
<feature type="domain" description="CN hydrolase" evidence="2">
    <location>
        <begin position="13"/>
        <end position="259"/>
    </location>
</feature>
<dbReference type="RefSeq" id="WP_145369350.1">
    <property type="nucleotide sequence ID" value="NZ_CP036275.1"/>
</dbReference>
<gene>
    <name evidence="3" type="primary">ramA_3</name>
    <name evidence="3" type="ORF">Mal4_23420</name>
</gene>
<proteinExistence type="predicted"/>
<evidence type="ECO:0000259" key="2">
    <source>
        <dbReference type="PROSITE" id="PS50263"/>
    </source>
</evidence>
<reference evidence="3 4" key="1">
    <citation type="submission" date="2019-02" db="EMBL/GenBank/DDBJ databases">
        <title>Deep-cultivation of Planctomycetes and their phenomic and genomic characterization uncovers novel biology.</title>
        <authorList>
            <person name="Wiegand S."/>
            <person name="Jogler M."/>
            <person name="Boedeker C."/>
            <person name="Pinto D."/>
            <person name="Vollmers J."/>
            <person name="Rivas-Marin E."/>
            <person name="Kohn T."/>
            <person name="Peeters S.H."/>
            <person name="Heuer A."/>
            <person name="Rast P."/>
            <person name="Oberbeckmann S."/>
            <person name="Bunk B."/>
            <person name="Jeske O."/>
            <person name="Meyerdierks A."/>
            <person name="Storesund J.E."/>
            <person name="Kallscheuer N."/>
            <person name="Luecker S."/>
            <person name="Lage O.M."/>
            <person name="Pohl T."/>
            <person name="Merkel B.J."/>
            <person name="Hornburger P."/>
            <person name="Mueller R.-W."/>
            <person name="Bruemmer F."/>
            <person name="Labrenz M."/>
            <person name="Spormann A.M."/>
            <person name="Op den Camp H."/>
            <person name="Overmann J."/>
            <person name="Amann R."/>
            <person name="Jetten M.S.M."/>
            <person name="Mascher T."/>
            <person name="Medema M.H."/>
            <person name="Devos D.P."/>
            <person name="Kaster A.-K."/>
            <person name="Ovreas L."/>
            <person name="Rohde M."/>
            <person name="Galperin M.Y."/>
            <person name="Jogler C."/>
        </authorList>
    </citation>
    <scope>NUCLEOTIDE SEQUENCE [LARGE SCALE GENOMIC DNA]</scope>
    <source>
        <strain evidence="3 4">Mal4</strain>
    </source>
</reference>
<dbReference type="PANTHER" id="PTHR43674">
    <property type="entry name" value="NITRILASE C965.09-RELATED"/>
    <property type="match status" value="1"/>
</dbReference>
<dbReference type="EC" id="3.5.1.100" evidence="3"/>
<dbReference type="InterPro" id="IPR050345">
    <property type="entry name" value="Aliph_Amidase/BUP"/>
</dbReference>
<keyword evidence="4" id="KW-1185">Reference proteome</keyword>
<evidence type="ECO:0000256" key="1">
    <source>
        <dbReference type="ARBA" id="ARBA00022801"/>
    </source>
</evidence>
<dbReference type="Proteomes" id="UP000320496">
    <property type="component" value="Chromosome"/>
</dbReference>
<dbReference type="AlphaFoldDB" id="A0A517Z6A0"/>
<evidence type="ECO:0000313" key="3">
    <source>
        <dbReference type="EMBL" id="QDU38022.1"/>
    </source>
</evidence>
<evidence type="ECO:0000313" key="4">
    <source>
        <dbReference type="Proteomes" id="UP000320496"/>
    </source>
</evidence>
<name>A0A517Z6A0_9PLAN</name>
<dbReference type="EMBL" id="CP036275">
    <property type="protein sequence ID" value="QDU38022.1"/>
    <property type="molecule type" value="Genomic_DNA"/>
</dbReference>
<dbReference type="InterPro" id="IPR003010">
    <property type="entry name" value="C-N_Hydrolase"/>
</dbReference>